<sequence length="296" mass="29647">MSEFLLDASETRPARAAAAPRGRSAYFKPILIGGACAAALAGFAVAASSVMADLVVPTKLNRGPAIGQGLAASWPDLKDGLPAKKGTPVTVTESKAAAPAAPAPRMASLGDPMAYPAGAAVSPPSPQPVVARSTPAKPTDRIPVPTEVAVVANASATKVIAPSRTVAALAPRPSETVRARDEGVKPVEEAAKPRDEAPHTREAAVEKPVSHHAAAKAKPVAAKAPAPEPAKVAAAKVAPPKPVATAAKPAVTHTATAEADSDETEILGVKLPSLAPAGQKLKDGVSALGDAVRNAF</sequence>
<dbReference type="Proteomes" id="UP001236369">
    <property type="component" value="Unassembled WGS sequence"/>
</dbReference>
<protein>
    <recommendedName>
        <fullName evidence="5">Chemotaxis protein CheA</fullName>
    </recommendedName>
</protein>
<feature type="compositionally biased region" description="Basic and acidic residues" evidence="1">
    <location>
        <begin position="175"/>
        <end position="209"/>
    </location>
</feature>
<proteinExistence type="predicted"/>
<feature type="compositionally biased region" description="Low complexity" evidence="1">
    <location>
        <begin position="216"/>
        <end position="225"/>
    </location>
</feature>
<evidence type="ECO:0000256" key="1">
    <source>
        <dbReference type="SAM" id="MobiDB-lite"/>
    </source>
</evidence>
<evidence type="ECO:0000313" key="3">
    <source>
        <dbReference type="EMBL" id="MDQ0441681.1"/>
    </source>
</evidence>
<feature type="region of interest" description="Disordered" evidence="1">
    <location>
        <begin position="171"/>
        <end position="225"/>
    </location>
</feature>
<keyword evidence="4" id="KW-1185">Reference proteome</keyword>
<reference evidence="3 4" key="1">
    <citation type="submission" date="2023-07" db="EMBL/GenBank/DDBJ databases">
        <title>Genomic Encyclopedia of Type Strains, Phase IV (KMG-IV): sequencing the most valuable type-strain genomes for metagenomic binning, comparative biology and taxonomic classification.</title>
        <authorList>
            <person name="Goeker M."/>
        </authorList>
    </citation>
    <scope>NUCLEOTIDE SEQUENCE [LARGE SCALE GENOMIC DNA]</scope>
    <source>
        <strain evidence="3 4">DSM 19562</strain>
    </source>
</reference>
<gene>
    <name evidence="3" type="ORF">QO016_001164</name>
</gene>
<feature type="compositionally biased region" description="Low complexity" evidence="1">
    <location>
        <begin position="120"/>
        <end position="133"/>
    </location>
</feature>
<dbReference type="RefSeq" id="WP_238250282.1">
    <property type="nucleotide sequence ID" value="NZ_BPQX01000037.1"/>
</dbReference>
<feature type="region of interest" description="Disordered" evidence="1">
    <location>
        <begin position="120"/>
        <end position="141"/>
    </location>
</feature>
<comment type="caution">
    <text evidence="3">The sequence shown here is derived from an EMBL/GenBank/DDBJ whole genome shotgun (WGS) entry which is preliminary data.</text>
</comment>
<dbReference type="EMBL" id="JAUSVV010000002">
    <property type="protein sequence ID" value="MDQ0441681.1"/>
    <property type="molecule type" value="Genomic_DNA"/>
</dbReference>
<evidence type="ECO:0000256" key="2">
    <source>
        <dbReference type="SAM" id="Phobius"/>
    </source>
</evidence>
<keyword evidence="2" id="KW-0472">Membrane</keyword>
<evidence type="ECO:0008006" key="5">
    <source>
        <dbReference type="Google" id="ProtNLM"/>
    </source>
</evidence>
<feature type="transmembrane region" description="Helical" evidence="2">
    <location>
        <begin position="30"/>
        <end position="52"/>
    </location>
</feature>
<keyword evidence="2" id="KW-1133">Transmembrane helix</keyword>
<evidence type="ECO:0000313" key="4">
    <source>
        <dbReference type="Proteomes" id="UP001236369"/>
    </source>
</evidence>
<keyword evidence="2" id="KW-0812">Transmembrane</keyword>
<accession>A0ABU0HH85</accession>
<name>A0ABU0HH85_9HYPH</name>
<organism evidence="3 4">
    <name type="scientific">Methylobacterium persicinum</name>
    <dbReference type="NCBI Taxonomy" id="374426"/>
    <lineage>
        <taxon>Bacteria</taxon>
        <taxon>Pseudomonadati</taxon>
        <taxon>Pseudomonadota</taxon>
        <taxon>Alphaproteobacteria</taxon>
        <taxon>Hyphomicrobiales</taxon>
        <taxon>Methylobacteriaceae</taxon>
        <taxon>Methylobacterium</taxon>
    </lineage>
</organism>